<proteinExistence type="predicted"/>
<dbReference type="GeneID" id="109471032"/>
<evidence type="ECO:0000313" key="3">
    <source>
        <dbReference type="RefSeq" id="XP_019625768.1"/>
    </source>
</evidence>
<evidence type="ECO:0000313" key="2">
    <source>
        <dbReference type="Proteomes" id="UP000515135"/>
    </source>
</evidence>
<reference evidence="3" key="1">
    <citation type="submission" date="2025-08" db="UniProtKB">
        <authorList>
            <consortium name="RefSeq"/>
        </authorList>
    </citation>
    <scope>IDENTIFICATION</scope>
    <source>
        <tissue evidence="3">Gonad</tissue>
    </source>
</reference>
<dbReference type="GO" id="GO:0006433">
    <property type="term" value="P:prolyl-tRNA aminoacylation"/>
    <property type="evidence" value="ECO:0007669"/>
    <property type="project" value="InterPro"/>
</dbReference>
<dbReference type="KEGG" id="bbel:109471032"/>
<gene>
    <name evidence="3" type="primary">LOC109471032</name>
</gene>
<dbReference type="SUPFAM" id="SSF64586">
    <property type="entry name" value="C-terminal domain of ProRS"/>
    <property type="match status" value="1"/>
</dbReference>
<protein>
    <submittedName>
        <fullName evidence="3">Bifunctional glutamate/proline--tRNA ligase-like</fullName>
    </submittedName>
</protein>
<organism evidence="2 3">
    <name type="scientific">Branchiostoma belcheri</name>
    <name type="common">Amphioxus</name>
    <dbReference type="NCBI Taxonomy" id="7741"/>
    <lineage>
        <taxon>Eukaryota</taxon>
        <taxon>Metazoa</taxon>
        <taxon>Chordata</taxon>
        <taxon>Cephalochordata</taxon>
        <taxon>Leptocardii</taxon>
        <taxon>Amphioxiformes</taxon>
        <taxon>Branchiostomatidae</taxon>
        <taxon>Branchiostoma</taxon>
    </lineage>
</organism>
<dbReference type="RefSeq" id="XP_019625768.1">
    <property type="nucleotide sequence ID" value="XM_019770209.1"/>
</dbReference>
<dbReference type="InterPro" id="IPR016061">
    <property type="entry name" value="Pro-tRNA_ligase_II_C"/>
</dbReference>
<dbReference type="InterPro" id="IPR017449">
    <property type="entry name" value="Pro-tRNA_synth_II"/>
</dbReference>
<name>A0A6P4YMY8_BRABE</name>
<dbReference type="AlphaFoldDB" id="A0A6P4YMY8"/>
<feature type="domain" description="Proline-tRNA ligase class II C-terminal" evidence="1">
    <location>
        <begin position="41"/>
        <end position="80"/>
    </location>
</feature>
<dbReference type="GO" id="GO:0005737">
    <property type="term" value="C:cytoplasm"/>
    <property type="evidence" value="ECO:0007669"/>
    <property type="project" value="InterPro"/>
</dbReference>
<dbReference type="Gene3D" id="3.30.110.30">
    <property type="entry name" value="C-terminal domain of ProRS"/>
    <property type="match status" value="1"/>
</dbReference>
<dbReference type="GO" id="GO:0005524">
    <property type="term" value="F:ATP binding"/>
    <property type="evidence" value="ECO:0007669"/>
    <property type="project" value="InterPro"/>
</dbReference>
<sequence>MPTCPYVIVTLPAVPVFFCSQLQQNFALQPRDQDIEPGAPSAKGLCIPFKPLKELQPGTKCIWEGCDKDAKYYTLFGRSY</sequence>
<dbReference type="Pfam" id="PF09180">
    <property type="entry name" value="ProRS-C_1"/>
    <property type="match status" value="1"/>
</dbReference>
<keyword evidence="2" id="KW-1185">Reference proteome</keyword>
<dbReference type="Proteomes" id="UP000515135">
    <property type="component" value="Unplaced"/>
</dbReference>
<accession>A0A6P4YMY8</accession>
<dbReference type="OrthoDB" id="9855556at2759"/>
<evidence type="ECO:0000259" key="1">
    <source>
        <dbReference type="Pfam" id="PF09180"/>
    </source>
</evidence>
<dbReference type="GO" id="GO:0004827">
    <property type="term" value="F:proline-tRNA ligase activity"/>
    <property type="evidence" value="ECO:0007669"/>
    <property type="project" value="InterPro"/>
</dbReference>